<dbReference type="RefSeq" id="WP_185103623.1">
    <property type="nucleotide sequence ID" value="NZ_BAAAXY010000063.1"/>
</dbReference>
<keyword evidence="1" id="KW-1133">Transmembrane helix</keyword>
<dbReference type="EMBL" id="JACHMI010000001">
    <property type="protein sequence ID" value="MBB6549237.1"/>
    <property type="molecule type" value="Genomic_DNA"/>
</dbReference>
<keyword evidence="3" id="KW-0378">Hydrolase</keyword>
<feature type="domain" description="Endonuclease/exonuclease/phosphatase" evidence="2">
    <location>
        <begin position="161"/>
        <end position="378"/>
    </location>
</feature>
<keyword evidence="1" id="KW-0472">Membrane</keyword>
<evidence type="ECO:0000256" key="1">
    <source>
        <dbReference type="SAM" id="Phobius"/>
    </source>
</evidence>
<keyword evidence="4" id="KW-1185">Reference proteome</keyword>
<keyword evidence="3" id="KW-0255">Endonuclease</keyword>
<dbReference type="GO" id="GO:0004519">
    <property type="term" value="F:endonuclease activity"/>
    <property type="evidence" value="ECO:0007669"/>
    <property type="project" value="UniProtKB-KW"/>
</dbReference>
<evidence type="ECO:0000313" key="4">
    <source>
        <dbReference type="Proteomes" id="UP000565579"/>
    </source>
</evidence>
<dbReference type="Gene3D" id="3.60.10.10">
    <property type="entry name" value="Endonuclease/exonuclease/phosphatase"/>
    <property type="match status" value="1"/>
</dbReference>
<feature type="transmembrane region" description="Helical" evidence="1">
    <location>
        <begin position="100"/>
        <end position="118"/>
    </location>
</feature>
<name>A0A7X0NTA8_9ACTN</name>
<reference evidence="3 4" key="1">
    <citation type="submission" date="2020-08" db="EMBL/GenBank/DDBJ databases">
        <title>Sequencing the genomes of 1000 actinobacteria strains.</title>
        <authorList>
            <person name="Klenk H.-P."/>
        </authorList>
    </citation>
    <scope>NUCLEOTIDE SEQUENCE [LARGE SCALE GENOMIC DNA]</scope>
    <source>
        <strain evidence="3 4">DSM 43768</strain>
    </source>
</reference>
<keyword evidence="3" id="KW-0269">Exonuclease</keyword>
<keyword evidence="1" id="KW-0812">Transmembrane</keyword>
<dbReference type="SUPFAM" id="SSF56219">
    <property type="entry name" value="DNase I-like"/>
    <property type="match status" value="1"/>
</dbReference>
<dbReference type="AlphaFoldDB" id="A0A7X0NTA8"/>
<proteinExistence type="predicted"/>
<organism evidence="3 4">
    <name type="scientific">Nonomuraea rubra</name>
    <dbReference type="NCBI Taxonomy" id="46180"/>
    <lineage>
        <taxon>Bacteria</taxon>
        <taxon>Bacillati</taxon>
        <taxon>Actinomycetota</taxon>
        <taxon>Actinomycetes</taxon>
        <taxon>Streptosporangiales</taxon>
        <taxon>Streptosporangiaceae</taxon>
        <taxon>Nonomuraea</taxon>
    </lineage>
</organism>
<feature type="transmembrane region" description="Helical" evidence="1">
    <location>
        <begin position="73"/>
        <end position="93"/>
    </location>
</feature>
<gene>
    <name evidence="3" type="ORF">HD593_004032</name>
</gene>
<evidence type="ECO:0000313" key="3">
    <source>
        <dbReference type="EMBL" id="MBB6549237.1"/>
    </source>
</evidence>
<evidence type="ECO:0000259" key="2">
    <source>
        <dbReference type="Pfam" id="PF03372"/>
    </source>
</evidence>
<accession>A0A7X0NTA8</accession>
<keyword evidence="3" id="KW-0540">Nuclease</keyword>
<protein>
    <submittedName>
        <fullName evidence="3">Endonuclease/exonuclease/phosphatase (EEP) superfamily protein YafD</fullName>
    </submittedName>
</protein>
<dbReference type="Pfam" id="PF03372">
    <property type="entry name" value="Exo_endo_phos"/>
    <property type="match status" value="1"/>
</dbReference>
<dbReference type="InterPro" id="IPR005135">
    <property type="entry name" value="Endo/exonuclease/phosphatase"/>
</dbReference>
<dbReference type="GO" id="GO:0004527">
    <property type="term" value="F:exonuclease activity"/>
    <property type="evidence" value="ECO:0007669"/>
    <property type="project" value="UniProtKB-KW"/>
</dbReference>
<dbReference type="Proteomes" id="UP000565579">
    <property type="component" value="Unassembled WGS sequence"/>
</dbReference>
<comment type="caution">
    <text evidence="3">The sequence shown here is derived from an EMBL/GenBank/DDBJ whole genome shotgun (WGS) entry which is preliminary data.</text>
</comment>
<feature type="transmembrane region" description="Helical" evidence="1">
    <location>
        <begin position="41"/>
        <end position="61"/>
    </location>
</feature>
<dbReference type="InterPro" id="IPR036691">
    <property type="entry name" value="Endo/exonu/phosph_ase_sf"/>
</dbReference>
<sequence length="389" mass="42432">MTAPLRALLGPVRRARRADGTRAGMPGRGDVSRASPVRRRVPLVLCAAIAWLAFVVLHRALSGRVWWWQGPELVPPLAFAAVPVVLLAAALAVARRARRVAAVVTLASAALGGGLSGLDLAAPWHHAAPAPPGAIKVFSWNTWYWDQPVSAMMPPPTGTPARDADAFYRHLRAQDADVLLLQEYVYFGPDSRPIKVDDLDRLRREFPGYHIAAASEMVTLSRFPILLERGIEGAPAPAGSGWPDFHAVKTLRTDLRVGSGTVSFYNSHINSPVAQGGLSRDQHEARDANLRALAADIRANPLPAFLAGDFNASPAMGILRLVPQRMVDASPALRSLYPATWDERRPLLSLWRIDWAYTTPELAVHEYRLVRSNGLSDHSGQRLVVSLSR</sequence>